<keyword evidence="2" id="KW-1185">Reference proteome</keyword>
<comment type="caution">
    <text evidence="1">The sequence shown here is derived from an EMBL/GenBank/DDBJ whole genome shotgun (WGS) entry which is preliminary data.</text>
</comment>
<name>A0A4Q1C5E2_9BACT</name>
<dbReference type="AlphaFoldDB" id="A0A4Q1C5E2"/>
<dbReference type="Proteomes" id="UP000290218">
    <property type="component" value="Unassembled WGS sequence"/>
</dbReference>
<gene>
    <name evidence="1" type="ORF">ESB00_18385</name>
</gene>
<evidence type="ECO:0000313" key="1">
    <source>
        <dbReference type="EMBL" id="RXK53657.1"/>
    </source>
</evidence>
<organism evidence="1 2">
    <name type="scientific">Oleiharenicola lentus</name>
    <dbReference type="NCBI Taxonomy" id="2508720"/>
    <lineage>
        <taxon>Bacteria</taxon>
        <taxon>Pseudomonadati</taxon>
        <taxon>Verrucomicrobiota</taxon>
        <taxon>Opitutia</taxon>
        <taxon>Opitutales</taxon>
        <taxon>Opitutaceae</taxon>
        <taxon>Oleiharenicola</taxon>
    </lineage>
</organism>
<proteinExistence type="predicted"/>
<protein>
    <submittedName>
        <fullName evidence="1">Uncharacterized protein</fullName>
    </submittedName>
</protein>
<reference evidence="1 2" key="1">
    <citation type="submission" date="2019-01" db="EMBL/GenBank/DDBJ databases">
        <title>Lacunisphaera sp. strain TWA-58.</title>
        <authorList>
            <person name="Chen W.-M."/>
        </authorList>
    </citation>
    <scope>NUCLEOTIDE SEQUENCE [LARGE SCALE GENOMIC DNA]</scope>
    <source>
        <strain evidence="1 2">TWA-58</strain>
    </source>
</reference>
<sequence>MTAETNPELDRQREAVFAEVGRNVVLFQDIERMLKIVLNHGQVTFTASQLKEWNGQTPTPYSKRMLGELIEPLIQNHLTPGEPEGQALAKDIEIVIRTGFTVDLKEEERAAFRIRLEDMVRQRNEFIHHLLDWLRLETMEDCQSAIDRLSHQRENLKPLYHDIRNILKVFLETWDEMPRVIEAMRAEETLRRANQS</sequence>
<dbReference type="RefSeq" id="WP_129049560.1">
    <property type="nucleotide sequence ID" value="NZ_SDHX01000002.1"/>
</dbReference>
<evidence type="ECO:0000313" key="2">
    <source>
        <dbReference type="Proteomes" id="UP000290218"/>
    </source>
</evidence>
<accession>A0A4Q1C5E2</accession>
<dbReference type="EMBL" id="SDHX01000002">
    <property type="protein sequence ID" value="RXK53657.1"/>
    <property type="molecule type" value="Genomic_DNA"/>
</dbReference>
<dbReference type="OrthoDB" id="571278at2"/>